<protein>
    <submittedName>
        <fullName evidence="2">Uncharacterized protein</fullName>
    </submittedName>
</protein>
<reference evidence="2 3" key="1">
    <citation type="journal article" date="2018" name="Mol. Biol. Evol.">
        <title>Broad Genomic Sampling Reveals a Smut Pathogenic Ancestry of the Fungal Clade Ustilaginomycotina.</title>
        <authorList>
            <person name="Kijpornyongpan T."/>
            <person name="Mondo S.J."/>
            <person name="Barry K."/>
            <person name="Sandor L."/>
            <person name="Lee J."/>
            <person name="Lipzen A."/>
            <person name="Pangilinan J."/>
            <person name="LaButti K."/>
            <person name="Hainaut M."/>
            <person name="Henrissat B."/>
            <person name="Grigoriev I.V."/>
            <person name="Spatafora J.W."/>
            <person name="Aime M.C."/>
        </authorList>
    </citation>
    <scope>NUCLEOTIDE SEQUENCE [LARGE SCALE GENOMIC DNA]</scope>
    <source>
        <strain evidence="2 3">MCA 4186</strain>
    </source>
</reference>
<sequence>MAAAVSSALAPEARGLLPALPRDNGEGPSRHHLRSASRSRTPSDVDRKVLDRGALQRPVSEAPSSPLSEVPPSLYESEPEAVDEKAVSAASFSLHGLLQSPGSRFVAPRTEDARRLGPAEARALVEEVVIMARQPLVLTHCDGSNEWSQSWNMSNCRRGLAYPDLLDRGSGAAARRHKFYAAGAAELSETPDAWEARLGKGRDRQADAQRWASNQRRDGFASRVTAVDEALRVLGDGPPTYSYSVRGIVHYGEPLPSDASGPQIQSRLLPAMPVPTPATAVPPMPWDLRQTGDPCTLDVAGNDSIEPLCKAPCAAVQTVRQSRTAICDSSAAD</sequence>
<feature type="compositionally biased region" description="Low complexity" evidence="1">
    <location>
        <begin position="58"/>
        <end position="76"/>
    </location>
</feature>
<dbReference type="AlphaFoldDB" id="A0A316Z8D6"/>
<name>A0A316Z8D6_9BASI</name>
<evidence type="ECO:0000256" key="1">
    <source>
        <dbReference type="SAM" id="MobiDB-lite"/>
    </source>
</evidence>
<dbReference type="RefSeq" id="XP_025597537.1">
    <property type="nucleotide sequence ID" value="XM_025745681.1"/>
</dbReference>
<evidence type="ECO:0000313" key="2">
    <source>
        <dbReference type="EMBL" id="PWN97258.1"/>
    </source>
</evidence>
<feature type="compositionally biased region" description="Basic and acidic residues" evidence="1">
    <location>
        <begin position="41"/>
        <end position="51"/>
    </location>
</feature>
<feature type="compositionally biased region" description="Low complexity" evidence="1">
    <location>
        <begin position="1"/>
        <end position="13"/>
    </location>
</feature>
<gene>
    <name evidence="2" type="ORF">FA09DRAFT_47413</name>
</gene>
<keyword evidence="3" id="KW-1185">Reference proteome</keyword>
<accession>A0A316Z8D6</accession>
<dbReference type="EMBL" id="KZ819295">
    <property type="protein sequence ID" value="PWN97258.1"/>
    <property type="molecule type" value="Genomic_DNA"/>
</dbReference>
<feature type="region of interest" description="Disordered" evidence="1">
    <location>
        <begin position="1"/>
        <end position="78"/>
    </location>
</feature>
<evidence type="ECO:0000313" key="3">
    <source>
        <dbReference type="Proteomes" id="UP000245946"/>
    </source>
</evidence>
<proteinExistence type="predicted"/>
<organism evidence="2 3">
    <name type="scientific">Tilletiopsis washingtonensis</name>
    <dbReference type="NCBI Taxonomy" id="58919"/>
    <lineage>
        <taxon>Eukaryota</taxon>
        <taxon>Fungi</taxon>
        <taxon>Dikarya</taxon>
        <taxon>Basidiomycota</taxon>
        <taxon>Ustilaginomycotina</taxon>
        <taxon>Exobasidiomycetes</taxon>
        <taxon>Entylomatales</taxon>
        <taxon>Entylomatales incertae sedis</taxon>
        <taxon>Tilletiopsis</taxon>
    </lineage>
</organism>
<dbReference type="GeneID" id="37273225"/>
<dbReference type="Proteomes" id="UP000245946">
    <property type="component" value="Unassembled WGS sequence"/>
</dbReference>